<name>A0A098LAT4_9BACT</name>
<dbReference type="PIRSF" id="PIRSF039123">
    <property type="entry name" value="Diphthamide_synthase"/>
    <property type="match status" value="1"/>
</dbReference>
<dbReference type="InterPro" id="IPR002761">
    <property type="entry name" value="Diphthami_syn_dom"/>
</dbReference>
<feature type="domain" description="Diphthamide synthase" evidence="1">
    <location>
        <begin position="3"/>
        <end position="208"/>
    </location>
</feature>
<reference evidence="2 3" key="1">
    <citation type="submission" date="2014-09" db="EMBL/GenBank/DDBJ databases">
        <title>Sporocytophaga myxococcoides PG-01 genome sequencing.</title>
        <authorList>
            <person name="Liu L."/>
            <person name="Gao P.J."/>
            <person name="Chen G.J."/>
            <person name="Wang L.S."/>
        </authorList>
    </citation>
    <scope>NUCLEOTIDE SEQUENCE [LARGE SCALE GENOMIC DNA]</scope>
    <source>
        <strain evidence="2 3">PG-01</strain>
    </source>
</reference>
<comment type="caution">
    <text evidence="2">The sequence shown here is derived from an EMBL/GenBank/DDBJ whole genome shotgun (WGS) entry which is preliminary data.</text>
</comment>
<gene>
    <name evidence="2" type="ORF">MYP_784</name>
</gene>
<dbReference type="SUPFAM" id="SSF52402">
    <property type="entry name" value="Adenine nucleotide alpha hydrolases-like"/>
    <property type="match status" value="1"/>
</dbReference>
<dbReference type="EMBL" id="BBLT01000001">
    <property type="protein sequence ID" value="GAL83557.1"/>
    <property type="molecule type" value="Genomic_DNA"/>
</dbReference>
<evidence type="ECO:0000313" key="2">
    <source>
        <dbReference type="EMBL" id="GAL83557.1"/>
    </source>
</evidence>
<dbReference type="InterPro" id="IPR014729">
    <property type="entry name" value="Rossmann-like_a/b/a_fold"/>
</dbReference>
<evidence type="ECO:0000259" key="1">
    <source>
        <dbReference type="Pfam" id="PF01902"/>
    </source>
</evidence>
<protein>
    <recommendedName>
        <fullName evidence="1">Diphthamide synthase domain-containing protein</fullName>
    </recommendedName>
</protein>
<dbReference type="Proteomes" id="UP000030185">
    <property type="component" value="Unassembled WGS sequence"/>
</dbReference>
<accession>A0A098LAT4</accession>
<dbReference type="NCBIfam" id="TIGR00290">
    <property type="entry name" value="MJ0570_dom"/>
    <property type="match status" value="1"/>
</dbReference>
<proteinExistence type="predicted"/>
<dbReference type="OrthoDB" id="3572539at2"/>
<dbReference type="RefSeq" id="WP_045458598.1">
    <property type="nucleotide sequence ID" value="NZ_BBLT01000001.1"/>
</dbReference>
<dbReference type="Pfam" id="PF01902">
    <property type="entry name" value="Diphthami_syn_2"/>
    <property type="match status" value="1"/>
</dbReference>
<dbReference type="CDD" id="cd01994">
    <property type="entry name" value="AANH_PF0828-like"/>
    <property type="match status" value="1"/>
</dbReference>
<evidence type="ECO:0000313" key="3">
    <source>
        <dbReference type="Proteomes" id="UP000030185"/>
    </source>
</evidence>
<organism evidence="2 3">
    <name type="scientific">Sporocytophaga myxococcoides</name>
    <dbReference type="NCBI Taxonomy" id="153721"/>
    <lineage>
        <taxon>Bacteria</taxon>
        <taxon>Pseudomonadati</taxon>
        <taxon>Bacteroidota</taxon>
        <taxon>Cytophagia</taxon>
        <taxon>Cytophagales</taxon>
        <taxon>Cytophagaceae</taxon>
        <taxon>Sporocytophaga</taxon>
    </lineage>
</organism>
<dbReference type="Gene3D" id="3.40.50.620">
    <property type="entry name" value="HUPs"/>
    <property type="match status" value="1"/>
</dbReference>
<dbReference type="STRING" id="153721.MYP_784"/>
<keyword evidence="3" id="KW-1185">Reference proteome</keyword>
<dbReference type="Gene3D" id="3.90.1490.10">
    <property type="entry name" value="putative n-type atp pyrophosphatase, domain 2"/>
    <property type="match status" value="1"/>
</dbReference>
<dbReference type="AlphaFoldDB" id="A0A098LAT4"/>
<sequence length="237" mass="27086">MQKAVFCWSGGKDSAFALYKTISSGAFEILALLTTINSAYSRVSMHGVREELMDLQAKHIGIPLYKVYIPEVCTNEEYEKQMEEAMIYWKEKGVSHIIFGDIFLEDLKRYREEKLEKVGMKAVFPLWKEDTAELLSSFLKLGFKTMICSGSCKNINEELVGETLSEEIVGLMSPGTDPCGENGEFHTFVYEGPVFREKLDVACTEKVVKYYNVKKETEGRIVEEEVGYWFADIKLKE</sequence>
<dbReference type="eggNOG" id="COG2102">
    <property type="taxonomic scope" value="Bacteria"/>
</dbReference>
<dbReference type="InterPro" id="IPR030662">
    <property type="entry name" value="DPH6/MJ0570"/>
</dbReference>